<evidence type="ECO:0000256" key="1">
    <source>
        <dbReference type="SAM" id="Phobius"/>
    </source>
</evidence>
<feature type="transmembrane region" description="Helical" evidence="1">
    <location>
        <begin position="231"/>
        <end position="254"/>
    </location>
</feature>
<keyword evidence="1" id="KW-0472">Membrane</keyword>
<organism evidence="2">
    <name type="scientific">Dasosvirus sp</name>
    <dbReference type="NCBI Taxonomy" id="2487764"/>
    <lineage>
        <taxon>Viruses</taxon>
        <taxon>Varidnaviria</taxon>
        <taxon>Bamfordvirae</taxon>
        <taxon>Nucleocytoviricota</taxon>
        <taxon>Megaviricetes</taxon>
        <taxon>Imitervirales</taxon>
        <taxon>Mimiviridae</taxon>
        <taxon>Klosneuvirinae</taxon>
    </lineage>
</organism>
<keyword evidence="1" id="KW-0812">Transmembrane</keyword>
<sequence>MRNKEKCQLFCDRSCPIFFTLLLVVAIIVSSWYVAYAKATKNADLQYTENGIECFSFKNETGKMIFTPDSTNYHRGFTSGDVSIQSQCPDFIDNTNIRINGKFIGQIIPHYHQTIFIDCHDQDKYILNTGGLVIDVNGSMKDVLMTVQENGHTDPQYYTVGQLKTYIGRGYYSSDDNFDLFTIKNVHVASVFLNDNNWYVNLYTSVDPLIITGIVSYRAFADAETDGCNSFFRFMCAFIGILLLVVLSLVMALCEIYSRNDCKDCDCDCCCCCRPRIYPRNNDVNLEYNMA</sequence>
<evidence type="ECO:0000313" key="2">
    <source>
        <dbReference type="EMBL" id="AYV77395.1"/>
    </source>
</evidence>
<dbReference type="EMBL" id="MK072042">
    <property type="protein sequence ID" value="AYV77395.1"/>
    <property type="molecule type" value="Genomic_DNA"/>
</dbReference>
<reference evidence="2" key="1">
    <citation type="submission" date="2018-10" db="EMBL/GenBank/DDBJ databases">
        <title>Hidden diversity of soil giant viruses.</title>
        <authorList>
            <person name="Schulz F."/>
            <person name="Alteio L."/>
            <person name="Goudeau D."/>
            <person name="Ryan E.M."/>
            <person name="Malmstrom R.R."/>
            <person name="Blanchard J."/>
            <person name="Woyke T."/>
        </authorList>
    </citation>
    <scope>NUCLEOTIDE SEQUENCE</scope>
    <source>
        <strain evidence="2">DSV1</strain>
    </source>
</reference>
<protein>
    <submittedName>
        <fullName evidence="2">Uncharacterized protein</fullName>
    </submittedName>
</protein>
<keyword evidence="1" id="KW-1133">Transmembrane helix</keyword>
<proteinExistence type="predicted"/>
<name>A0A3G4ZR97_9VIRU</name>
<accession>A0A3G4ZR97</accession>
<gene>
    <name evidence="2" type="ORF">Dasosvirus1_30</name>
</gene>